<feature type="region of interest" description="Disordered" evidence="1">
    <location>
        <begin position="87"/>
        <end position="108"/>
    </location>
</feature>
<name>A0A086K5V6_TOXGO</name>
<evidence type="ECO:0000313" key="2">
    <source>
        <dbReference type="EMBL" id="KFG39774.1"/>
    </source>
</evidence>
<dbReference type="AlphaFoldDB" id="A0A086K5V6"/>
<accession>A0A086K5V6</accession>
<dbReference type="VEuPathDB" id="ToxoDB:TGP89_261018C"/>
<feature type="compositionally biased region" description="Low complexity" evidence="1">
    <location>
        <begin position="87"/>
        <end position="97"/>
    </location>
</feature>
<feature type="non-terminal residue" evidence="2">
    <location>
        <position position="1"/>
    </location>
</feature>
<comment type="caution">
    <text evidence="2">The sequence shown here is derived from an EMBL/GenBank/DDBJ whole genome shotgun (WGS) entry which is preliminary data.</text>
</comment>
<organism evidence="2 3">
    <name type="scientific">Toxoplasma gondii p89</name>
    <dbReference type="NCBI Taxonomy" id="943119"/>
    <lineage>
        <taxon>Eukaryota</taxon>
        <taxon>Sar</taxon>
        <taxon>Alveolata</taxon>
        <taxon>Apicomplexa</taxon>
        <taxon>Conoidasida</taxon>
        <taxon>Coccidia</taxon>
        <taxon>Eucoccidiorida</taxon>
        <taxon>Eimeriorina</taxon>
        <taxon>Sarcocystidae</taxon>
        <taxon>Toxoplasma</taxon>
    </lineage>
</organism>
<dbReference type="EMBL" id="AEYI02001244">
    <property type="protein sequence ID" value="KFG39774.1"/>
    <property type="molecule type" value="Genomic_DNA"/>
</dbReference>
<sequence>REFRRRRVPHCLRLGAAIRRVCGAAKESRKLSFSEDTAVTDTPEKLSMMCGFWISLISRGRKCGTLETRRRPGTPELRRGLFLAAATSSNSKSSASAFRDIPVEAQQL</sequence>
<dbReference type="Proteomes" id="UP000028828">
    <property type="component" value="Unassembled WGS sequence"/>
</dbReference>
<evidence type="ECO:0000256" key="1">
    <source>
        <dbReference type="SAM" id="MobiDB-lite"/>
    </source>
</evidence>
<gene>
    <name evidence="2" type="ORF">TGP89_261018C</name>
</gene>
<evidence type="ECO:0000313" key="3">
    <source>
        <dbReference type="Proteomes" id="UP000028828"/>
    </source>
</evidence>
<feature type="non-terminal residue" evidence="2">
    <location>
        <position position="108"/>
    </location>
</feature>
<proteinExistence type="predicted"/>
<protein>
    <submittedName>
        <fullName evidence="2">Kelch repeat-containing protein</fullName>
    </submittedName>
</protein>
<reference evidence="2 3" key="1">
    <citation type="submission" date="2014-03" db="EMBL/GenBank/DDBJ databases">
        <authorList>
            <person name="Sibley D."/>
            <person name="Venepally P."/>
            <person name="Karamycheva S."/>
            <person name="Hadjithomas M."/>
            <person name="Khan A."/>
            <person name="Brunk B."/>
            <person name="Roos D."/>
            <person name="Caler E."/>
            <person name="Lorenzi H."/>
        </authorList>
    </citation>
    <scope>NUCLEOTIDE SEQUENCE [LARGE SCALE GENOMIC DNA]</scope>
    <source>
        <strain evidence="3">p89</strain>
    </source>
</reference>